<dbReference type="InterPro" id="IPR027417">
    <property type="entry name" value="P-loop_NTPase"/>
</dbReference>
<dbReference type="PROSITE" id="PS50112">
    <property type="entry name" value="PAS"/>
    <property type="match status" value="1"/>
</dbReference>
<dbReference type="CDD" id="cd00009">
    <property type="entry name" value="AAA"/>
    <property type="match status" value="1"/>
</dbReference>
<dbReference type="Pfam" id="PF25601">
    <property type="entry name" value="AAA_lid_14"/>
    <property type="match status" value="1"/>
</dbReference>
<evidence type="ECO:0000256" key="1">
    <source>
        <dbReference type="ARBA" id="ARBA00022741"/>
    </source>
</evidence>
<dbReference type="InterPro" id="IPR003593">
    <property type="entry name" value="AAA+_ATPase"/>
</dbReference>
<dbReference type="InterPro" id="IPR002078">
    <property type="entry name" value="Sigma_54_int"/>
</dbReference>
<comment type="caution">
    <text evidence="5">The sequence shown here is derived from an EMBL/GenBank/DDBJ whole genome shotgun (WGS) entry which is preliminary data.</text>
</comment>
<dbReference type="NCBIfam" id="TIGR00229">
    <property type="entry name" value="sensory_box"/>
    <property type="match status" value="1"/>
</dbReference>
<sequence length="455" mass="51227">MTVIPGSDGRNYIDWIEEMIDSINDGILVIDVEGVVQFVNKEYTNITGVKEADIVGQPLAEVRKGAVLPNALKDGKRREGVYRKEGEVEYIIDTAPVYKGEEIVGAVSVCKSLNEVHYLTRELHRSQERIARLEKAVGTINRAKYTFENIIGREGGLRSTIELAKKAAHSNLNILIQGESGTGKELFAHALHNESDRASLPFIPINCAAIPSSLLESELFGYEEGSFTSSKKGGKVGLFELADHGTLFLDEIGDMPYDLQAKLLRVLQERSVRKVGGLMEKEINIKIIAATNKDLVRLVEKDRFREDLYYRLSGIPISVPPLRDRKEDIPLYIDYVIEKEQAGGSAVRLKEDVMRVLKQYDWPGNARELIHSVQYALSMTETTFIELENLPEVIYHHVSKTSIPQQQTLKEMIRNIEQEIIWETIQIYGDTLKGKKKAADRLGISLATLYNKLEV</sequence>
<keyword evidence="6" id="KW-1185">Reference proteome</keyword>
<dbReference type="Gene3D" id="1.10.10.60">
    <property type="entry name" value="Homeodomain-like"/>
    <property type="match status" value="1"/>
</dbReference>
<dbReference type="InterPro" id="IPR035965">
    <property type="entry name" value="PAS-like_dom_sf"/>
</dbReference>
<dbReference type="EMBL" id="JAGGKX010000017">
    <property type="protein sequence ID" value="MBP1970779.1"/>
    <property type="molecule type" value="Genomic_DNA"/>
</dbReference>
<reference evidence="5 6" key="1">
    <citation type="submission" date="2021-03" db="EMBL/GenBank/DDBJ databases">
        <title>Genomic Encyclopedia of Type Strains, Phase IV (KMG-IV): sequencing the most valuable type-strain genomes for metagenomic binning, comparative biology and taxonomic classification.</title>
        <authorList>
            <person name="Goeker M."/>
        </authorList>
    </citation>
    <scope>NUCLEOTIDE SEQUENCE [LARGE SCALE GENOMIC DNA]</scope>
    <source>
        <strain evidence="5 6">DSM 25609</strain>
    </source>
</reference>
<dbReference type="Pfam" id="PF00989">
    <property type="entry name" value="PAS"/>
    <property type="match status" value="1"/>
</dbReference>
<organism evidence="5 6">
    <name type="scientific">Virgibacillus natechei</name>
    <dbReference type="NCBI Taxonomy" id="1216297"/>
    <lineage>
        <taxon>Bacteria</taxon>
        <taxon>Bacillati</taxon>
        <taxon>Bacillota</taxon>
        <taxon>Bacilli</taxon>
        <taxon>Bacillales</taxon>
        <taxon>Bacillaceae</taxon>
        <taxon>Virgibacillus</taxon>
    </lineage>
</organism>
<keyword evidence="2" id="KW-0067">ATP-binding</keyword>
<name>A0ABS4IL91_9BACI</name>
<proteinExistence type="predicted"/>
<dbReference type="InterPro" id="IPR025662">
    <property type="entry name" value="Sigma_54_int_dom_ATP-bd_1"/>
</dbReference>
<evidence type="ECO:0000313" key="6">
    <source>
        <dbReference type="Proteomes" id="UP001519345"/>
    </source>
</evidence>
<dbReference type="SUPFAM" id="SSF55785">
    <property type="entry name" value="PYP-like sensor domain (PAS domain)"/>
    <property type="match status" value="1"/>
</dbReference>
<dbReference type="RefSeq" id="WP_245301630.1">
    <property type="nucleotide sequence ID" value="NZ_CP110224.1"/>
</dbReference>
<dbReference type="Pfam" id="PF00158">
    <property type="entry name" value="Sigma54_activat"/>
    <property type="match status" value="1"/>
</dbReference>
<evidence type="ECO:0000313" key="5">
    <source>
        <dbReference type="EMBL" id="MBP1970779.1"/>
    </source>
</evidence>
<protein>
    <submittedName>
        <fullName evidence="5">PAS domain S-box-containing protein</fullName>
    </submittedName>
</protein>
<dbReference type="CDD" id="cd00130">
    <property type="entry name" value="PAS"/>
    <property type="match status" value="1"/>
</dbReference>
<dbReference type="PROSITE" id="PS50045">
    <property type="entry name" value="SIGMA54_INTERACT_4"/>
    <property type="match status" value="1"/>
</dbReference>
<gene>
    <name evidence="5" type="ORF">J2Z83_002915</name>
</gene>
<dbReference type="InterPro" id="IPR000014">
    <property type="entry name" value="PAS"/>
</dbReference>
<dbReference type="Gene3D" id="1.10.8.60">
    <property type="match status" value="1"/>
</dbReference>
<dbReference type="PANTHER" id="PTHR32071:SF57">
    <property type="entry name" value="C4-DICARBOXYLATE TRANSPORT TRANSCRIPTIONAL REGULATORY PROTEIN DCTD"/>
    <property type="match status" value="1"/>
</dbReference>
<evidence type="ECO:0000259" key="4">
    <source>
        <dbReference type="PROSITE" id="PS50112"/>
    </source>
</evidence>
<dbReference type="InterPro" id="IPR058031">
    <property type="entry name" value="AAA_lid_NorR"/>
</dbReference>
<dbReference type="SUPFAM" id="SSF46689">
    <property type="entry name" value="Homeodomain-like"/>
    <property type="match status" value="1"/>
</dbReference>
<dbReference type="Gene3D" id="3.40.50.300">
    <property type="entry name" value="P-loop containing nucleotide triphosphate hydrolases"/>
    <property type="match status" value="1"/>
</dbReference>
<feature type="domain" description="Sigma-54 factor interaction" evidence="3">
    <location>
        <begin position="150"/>
        <end position="378"/>
    </location>
</feature>
<evidence type="ECO:0000256" key="2">
    <source>
        <dbReference type="ARBA" id="ARBA00022840"/>
    </source>
</evidence>
<evidence type="ECO:0000259" key="3">
    <source>
        <dbReference type="PROSITE" id="PS50045"/>
    </source>
</evidence>
<dbReference type="SUPFAM" id="SSF52540">
    <property type="entry name" value="P-loop containing nucleoside triphosphate hydrolases"/>
    <property type="match status" value="1"/>
</dbReference>
<dbReference type="PROSITE" id="PS00675">
    <property type="entry name" value="SIGMA54_INTERACT_1"/>
    <property type="match status" value="1"/>
</dbReference>
<accession>A0ABS4IL91</accession>
<dbReference type="SMART" id="SM00382">
    <property type="entry name" value="AAA"/>
    <property type="match status" value="1"/>
</dbReference>
<dbReference type="InterPro" id="IPR013767">
    <property type="entry name" value="PAS_fold"/>
</dbReference>
<dbReference type="SMART" id="SM00091">
    <property type="entry name" value="PAS"/>
    <property type="match status" value="1"/>
</dbReference>
<dbReference type="InterPro" id="IPR009057">
    <property type="entry name" value="Homeodomain-like_sf"/>
</dbReference>
<keyword evidence="1" id="KW-0547">Nucleotide-binding</keyword>
<feature type="domain" description="PAS" evidence="4">
    <location>
        <begin position="16"/>
        <end position="57"/>
    </location>
</feature>
<dbReference type="PANTHER" id="PTHR32071">
    <property type="entry name" value="TRANSCRIPTIONAL REGULATORY PROTEIN"/>
    <property type="match status" value="1"/>
</dbReference>
<dbReference type="Gene3D" id="3.30.450.20">
    <property type="entry name" value="PAS domain"/>
    <property type="match status" value="1"/>
</dbReference>
<dbReference type="Proteomes" id="UP001519345">
    <property type="component" value="Unassembled WGS sequence"/>
</dbReference>